<protein>
    <submittedName>
        <fullName evidence="3">Uncharacterized protein</fullName>
    </submittedName>
</protein>
<evidence type="ECO:0000313" key="4">
    <source>
        <dbReference type="Proteomes" id="UP000589626"/>
    </source>
</evidence>
<accession>A0A7W4W1J9</accession>
<comment type="caution">
    <text evidence="3">The sequence shown here is derived from an EMBL/GenBank/DDBJ whole genome shotgun (WGS) entry which is preliminary data.</text>
</comment>
<feature type="compositionally biased region" description="Low complexity" evidence="1">
    <location>
        <begin position="85"/>
        <end position="98"/>
    </location>
</feature>
<dbReference type="Proteomes" id="UP000589626">
    <property type="component" value="Unassembled WGS sequence"/>
</dbReference>
<reference evidence="3 4" key="1">
    <citation type="submission" date="2020-08" db="EMBL/GenBank/DDBJ databases">
        <title>Sequencing the genomes of 1000 actinobacteria strains.</title>
        <authorList>
            <person name="Klenk H.-P."/>
        </authorList>
    </citation>
    <scope>NUCLEOTIDE SEQUENCE [LARGE SCALE GENOMIC DNA]</scope>
    <source>
        <strain evidence="3 4">DSM 105498</strain>
    </source>
</reference>
<gene>
    <name evidence="3" type="ORF">FHU40_005090</name>
</gene>
<keyword evidence="2" id="KW-0472">Membrane</keyword>
<feature type="compositionally biased region" description="Polar residues" evidence="1">
    <location>
        <begin position="67"/>
        <end position="76"/>
    </location>
</feature>
<name>A0A7W4W1J9_9ACTN</name>
<evidence type="ECO:0000256" key="2">
    <source>
        <dbReference type="SAM" id="Phobius"/>
    </source>
</evidence>
<proteinExistence type="predicted"/>
<evidence type="ECO:0000313" key="3">
    <source>
        <dbReference type="EMBL" id="MBB3045237.1"/>
    </source>
</evidence>
<dbReference type="AlphaFoldDB" id="A0A7W4W1J9"/>
<feature type="transmembrane region" description="Helical" evidence="2">
    <location>
        <begin position="15"/>
        <end position="38"/>
    </location>
</feature>
<feature type="region of interest" description="Disordered" evidence="1">
    <location>
        <begin position="66"/>
        <end position="101"/>
    </location>
</feature>
<evidence type="ECO:0000256" key="1">
    <source>
        <dbReference type="SAM" id="MobiDB-lite"/>
    </source>
</evidence>
<dbReference type="RefSeq" id="WP_183595231.1">
    <property type="nucleotide sequence ID" value="NZ_JACHWR010000005.1"/>
</dbReference>
<keyword evidence="2" id="KW-1133">Transmembrane helix</keyword>
<organism evidence="3 4">
    <name type="scientific">Nocardioides soli</name>
    <dbReference type="NCBI Taxonomy" id="1036020"/>
    <lineage>
        <taxon>Bacteria</taxon>
        <taxon>Bacillati</taxon>
        <taxon>Actinomycetota</taxon>
        <taxon>Actinomycetes</taxon>
        <taxon>Propionibacteriales</taxon>
        <taxon>Nocardioidaceae</taxon>
        <taxon>Nocardioides</taxon>
    </lineage>
</organism>
<dbReference type="EMBL" id="JACHWR010000005">
    <property type="protein sequence ID" value="MBB3045237.1"/>
    <property type="molecule type" value="Genomic_DNA"/>
</dbReference>
<sequence>MPERLPERPLEEHPIAAGLIALVGVGVVVGLVLGLVVFAGTKVLGLGGGSEESGVDGHATMYLPTPVKTTASSDPQITLAPGVGPSNSDVSPSESPSESPEREITLSASVTEVSPMQQFELTGVYPQGEGAILTVQRFEGGGWVDFPATGSVAGEQFQIPVQASLPGVNRFRVVDSDSGLKSGEVRVTITG</sequence>
<keyword evidence="4" id="KW-1185">Reference proteome</keyword>
<keyword evidence="2" id="KW-0812">Transmembrane</keyword>